<dbReference type="PANTHER" id="PTHR33265:SF5">
    <property type="entry name" value="COTTON FIBER PROTEIN"/>
    <property type="match status" value="1"/>
</dbReference>
<protein>
    <recommendedName>
        <fullName evidence="3">Cotton fiber protein</fullName>
    </recommendedName>
</protein>
<dbReference type="PANTHER" id="PTHR33265">
    <property type="entry name" value="AVR9/CF-9 RAPIDLY ELICITED PROTEIN-RELATED"/>
    <property type="match status" value="1"/>
</dbReference>
<dbReference type="AlphaFoldDB" id="A0ABD2VKC4"/>
<reference evidence="1 2" key="1">
    <citation type="submission" date="2024-05" db="EMBL/GenBank/DDBJ databases">
        <title>De novo assembly of an allotetraploid wild potato.</title>
        <authorList>
            <person name="Hosaka A.J."/>
        </authorList>
    </citation>
    <scope>NUCLEOTIDE SEQUENCE [LARGE SCALE GENOMIC DNA]</scope>
    <source>
        <tissue evidence="1">Young leaves</tissue>
    </source>
</reference>
<dbReference type="Pfam" id="PF05553">
    <property type="entry name" value="DUF761"/>
    <property type="match status" value="1"/>
</dbReference>
<name>A0ABD2VKC4_9SOLN</name>
<accession>A0ABD2VKC4</accession>
<evidence type="ECO:0000313" key="1">
    <source>
        <dbReference type="EMBL" id="KAL3380463.1"/>
    </source>
</evidence>
<proteinExistence type="predicted"/>
<dbReference type="InterPro" id="IPR008480">
    <property type="entry name" value="DUF761_pln"/>
</dbReference>
<keyword evidence="2" id="KW-1185">Reference proteome</keyword>
<organism evidence="1 2">
    <name type="scientific">Solanum stoloniferum</name>
    <dbReference type="NCBI Taxonomy" id="62892"/>
    <lineage>
        <taxon>Eukaryota</taxon>
        <taxon>Viridiplantae</taxon>
        <taxon>Streptophyta</taxon>
        <taxon>Embryophyta</taxon>
        <taxon>Tracheophyta</taxon>
        <taxon>Spermatophyta</taxon>
        <taxon>Magnoliopsida</taxon>
        <taxon>eudicotyledons</taxon>
        <taxon>Gunneridae</taxon>
        <taxon>Pentapetalae</taxon>
        <taxon>asterids</taxon>
        <taxon>lamiids</taxon>
        <taxon>Solanales</taxon>
        <taxon>Solanaceae</taxon>
        <taxon>Solanoideae</taxon>
        <taxon>Solaneae</taxon>
        <taxon>Solanum</taxon>
    </lineage>
</organism>
<dbReference type="Proteomes" id="UP001627284">
    <property type="component" value="Unassembled WGS sequence"/>
</dbReference>
<sequence length="206" mass="24679">MQLIHTTQRSKKTTTSKSIITFSFSIFDMQEKSRMQRKRSVMARRAWNVLRLALLWARKGGIFKNKHLVDLRLLPKYIKSLRHTNDHYGALYYGEREFSFDDTPIIHVKMHRPASLRFKLPNIPCIKPQVDFDFDFDFERDDEMNNDDNTPRKSFLNTEDENVRCKEINCDEAIDMKAEEFIAKFYEQIKLQRQISYIQYHETLSN</sequence>
<evidence type="ECO:0000313" key="2">
    <source>
        <dbReference type="Proteomes" id="UP001627284"/>
    </source>
</evidence>
<gene>
    <name evidence="1" type="ORF">AABB24_000883</name>
</gene>
<dbReference type="EMBL" id="JBJKTR010000001">
    <property type="protein sequence ID" value="KAL3380463.1"/>
    <property type="molecule type" value="Genomic_DNA"/>
</dbReference>
<comment type="caution">
    <text evidence="1">The sequence shown here is derived from an EMBL/GenBank/DDBJ whole genome shotgun (WGS) entry which is preliminary data.</text>
</comment>
<evidence type="ECO:0008006" key="3">
    <source>
        <dbReference type="Google" id="ProtNLM"/>
    </source>
</evidence>